<dbReference type="Gene3D" id="3.40.50.1820">
    <property type="entry name" value="alpha/beta hydrolase"/>
    <property type="match status" value="1"/>
</dbReference>
<keyword evidence="6" id="KW-1185">Reference proteome</keyword>
<keyword evidence="2" id="KW-0732">Signal</keyword>
<evidence type="ECO:0000313" key="6">
    <source>
        <dbReference type="Proteomes" id="UP000319817"/>
    </source>
</evidence>
<dbReference type="GO" id="GO:0006508">
    <property type="term" value="P:proteolysis"/>
    <property type="evidence" value="ECO:0007669"/>
    <property type="project" value="InterPro"/>
</dbReference>
<proteinExistence type="predicted"/>
<evidence type="ECO:0000259" key="4">
    <source>
        <dbReference type="Pfam" id="PF07859"/>
    </source>
</evidence>
<dbReference type="InterPro" id="IPR050300">
    <property type="entry name" value="GDXG_lipolytic_enzyme"/>
</dbReference>
<dbReference type="AlphaFoldDB" id="A0A517NMA0"/>
<evidence type="ECO:0000256" key="1">
    <source>
        <dbReference type="ARBA" id="ARBA00022801"/>
    </source>
</evidence>
<dbReference type="OrthoDB" id="9794725at2"/>
<gene>
    <name evidence="5" type="primary">axeA1_1</name>
    <name evidence="5" type="ORF">K239x_01360</name>
</gene>
<dbReference type="PANTHER" id="PTHR48081:SF6">
    <property type="entry name" value="PEPTIDASE S9 PROLYL OLIGOPEPTIDASE CATALYTIC DOMAIN-CONTAINING PROTEIN"/>
    <property type="match status" value="1"/>
</dbReference>
<evidence type="ECO:0000259" key="3">
    <source>
        <dbReference type="Pfam" id="PF00326"/>
    </source>
</evidence>
<dbReference type="GO" id="GO:0046555">
    <property type="term" value="F:acetylxylan esterase activity"/>
    <property type="evidence" value="ECO:0007669"/>
    <property type="project" value="UniProtKB-EC"/>
</dbReference>
<evidence type="ECO:0000313" key="5">
    <source>
        <dbReference type="EMBL" id="QDT08203.1"/>
    </source>
</evidence>
<dbReference type="SUPFAM" id="SSF53474">
    <property type="entry name" value="alpha/beta-Hydrolases"/>
    <property type="match status" value="1"/>
</dbReference>
<dbReference type="EMBL" id="CP036526">
    <property type="protein sequence ID" value="QDT08203.1"/>
    <property type="molecule type" value="Genomic_DNA"/>
</dbReference>
<dbReference type="Pfam" id="PF00326">
    <property type="entry name" value="Peptidase_S9"/>
    <property type="match status" value="1"/>
</dbReference>
<keyword evidence="1 5" id="KW-0378">Hydrolase</keyword>
<evidence type="ECO:0000256" key="2">
    <source>
        <dbReference type="SAM" id="SignalP"/>
    </source>
</evidence>
<feature type="domain" description="Alpha/beta hydrolase fold-3" evidence="4">
    <location>
        <begin position="106"/>
        <end position="212"/>
    </location>
</feature>
<dbReference type="InterPro" id="IPR029058">
    <property type="entry name" value="AB_hydrolase_fold"/>
</dbReference>
<dbReference type="EC" id="3.1.1.72" evidence="5"/>
<accession>A0A517NMA0</accession>
<dbReference type="Pfam" id="PF07859">
    <property type="entry name" value="Abhydrolase_3"/>
    <property type="match status" value="1"/>
</dbReference>
<dbReference type="PANTHER" id="PTHR48081">
    <property type="entry name" value="AB HYDROLASE SUPERFAMILY PROTEIN C4A8.06C"/>
    <property type="match status" value="1"/>
</dbReference>
<dbReference type="InterPro" id="IPR001375">
    <property type="entry name" value="Peptidase_S9_cat"/>
</dbReference>
<protein>
    <submittedName>
        <fullName evidence="5">Acetylxylan esterase</fullName>
        <ecNumber evidence="5">3.1.1.72</ecNumber>
    </submittedName>
</protein>
<dbReference type="RefSeq" id="WP_145415787.1">
    <property type="nucleotide sequence ID" value="NZ_CP036526.1"/>
</dbReference>
<sequence precursor="true">MKSNFCCLLVLISCATQAFADDPQTYNLWPTTPPGKAVDLPPEADKTKPEDKLIAGRRIIKLGNVSTPQITVYRPPADRCNGTAVIICPGGGHHILAYDLEGTEVAQWLGTLGVTGIVLKYRVPFRDPQRRWLAAVQDAQRAMSLARSNAAKWNLDPDRIGMCGFSAGGETAALTSLYVDDRKYDPIDAVDEVSYRPDFTMLIYPGAIVQKDTSRLREDIQVTQDAPPMFFVHAFDDPVTAHHSLSLATALKTAGASAELHIYESGGHGYGLRKTDAPVTQWTTHAEKWMKQQNLLEQKTNIK</sequence>
<feature type="chain" id="PRO_5022000873" evidence="2">
    <location>
        <begin position="21"/>
        <end position="303"/>
    </location>
</feature>
<name>A0A517NMA0_9BACT</name>
<feature type="domain" description="Peptidase S9 prolyl oligopeptidase catalytic" evidence="3">
    <location>
        <begin position="225"/>
        <end position="293"/>
    </location>
</feature>
<organism evidence="5 6">
    <name type="scientific">Stieleria marina</name>
    <dbReference type="NCBI Taxonomy" id="1930275"/>
    <lineage>
        <taxon>Bacteria</taxon>
        <taxon>Pseudomonadati</taxon>
        <taxon>Planctomycetota</taxon>
        <taxon>Planctomycetia</taxon>
        <taxon>Pirellulales</taxon>
        <taxon>Pirellulaceae</taxon>
        <taxon>Stieleria</taxon>
    </lineage>
</organism>
<reference evidence="5 6" key="1">
    <citation type="submission" date="2019-02" db="EMBL/GenBank/DDBJ databases">
        <title>Deep-cultivation of Planctomycetes and their phenomic and genomic characterization uncovers novel biology.</title>
        <authorList>
            <person name="Wiegand S."/>
            <person name="Jogler M."/>
            <person name="Boedeker C."/>
            <person name="Pinto D."/>
            <person name="Vollmers J."/>
            <person name="Rivas-Marin E."/>
            <person name="Kohn T."/>
            <person name="Peeters S.H."/>
            <person name="Heuer A."/>
            <person name="Rast P."/>
            <person name="Oberbeckmann S."/>
            <person name="Bunk B."/>
            <person name="Jeske O."/>
            <person name="Meyerdierks A."/>
            <person name="Storesund J.E."/>
            <person name="Kallscheuer N."/>
            <person name="Luecker S."/>
            <person name="Lage O.M."/>
            <person name="Pohl T."/>
            <person name="Merkel B.J."/>
            <person name="Hornburger P."/>
            <person name="Mueller R.-W."/>
            <person name="Bruemmer F."/>
            <person name="Labrenz M."/>
            <person name="Spormann A.M."/>
            <person name="Op den Camp H."/>
            <person name="Overmann J."/>
            <person name="Amann R."/>
            <person name="Jetten M.S.M."/>
            <person name="Mascher T."/>
            <person name="Medema M.H."/>
            <person name="Devos D.P."/>
            <person name="Kaster A.-K."/>
            <person name="Ovreas L."/>
            <person name="Rohde M."/>
            <person name="Galperin M.Y."/>
            <person name="Jogler C."/>
        </authorList>
    </citation>
    <scope>NUCLEOTIDE SEQUENCE [LARGE SCALE GENOMIC DNA]</scope>
    <source>
        <strain evidence="5 6">K23_9</strain>
    </source>
</reference>
<dbReference type="Proteomes" id="UP000319817">
    <property type="component" value="Chromosome"/>
</dbReference>
<dbReference type="InterPro" id="IPR013094">
    <property type="entry name" value="AB_hydrolase_3"/>
</dbReference>
<feature type="signal peptide" evidence="2">
    <location>
        <begin position="1"/>
        <end position="20"/>
    </location>
</feature>
<dbReference type="GO" id="GO:0008236">
    <property type="term" value="F:serine-type peptidase activity"/>
    <property type="evidence" value="ECO:0007669"/>
    <property type="project" value="InterPro"/>
</dbReference>